<comment type="similarity">
    <text evidence="1">Belongs to the UPF0236 family.</text>
</comment>
<dbReference type="Proteomes" id="UP000076476">
    <property type="component" value="Unassembled WGS sequence"/>
</dbReference>
<evidence type="ECO:0000256" key="1">
    <source>
        <dbReference type="ARBA" id="ARBA00006539"/>
    </source>
</evidence>
<dbReference type="AlphaFoldDB" id="A0A161Z8X5"/>
<keyword evidence="3" id="KW-1185">Reference proteome</keyword>
<protein>
    <submittedName>
        <fullName evidence="2">Uncharacterized protein</fullName>
    </submittedName>
</protein>
<dbReference type="EMBL" id="LWBR01000048">
    <property type="protein sequence ID" value="KZN95446.1"/>
    <property type="molecule type" value="Genomic_DNA"/>
</dbReference>
<organism evidence="2 3">
    <name type="scientific">Aeribacillus pallidus</name>
    <dbReference type="NCBI Taxonomy" id="33936"/>
    <lineage>
        <taxon>Bacteria</taxon>
        <taxon>Bacillati</taxon>
        <taxon>Bacillota</taxon>
        <taxon>Bacilli</taxon>
        <taxon>Bacillales</taxon>
        <taxon>Bacillaceae</taxon>
        <taxon>Aeribacillus</taxon>
    </lineage>
</organism>
<sequence>MENIITRIYELLKETENLIEFEEQVQLLMYDTFSNLIGEVFISINQVIKEKKQVENWKVERNDEKSIQFIFGDVR</sequence>
<dbReference type="STRING" id="33936.AZI98_13455"/>
<comment type="caution">
    <text evidence="2">The sequence shown here is derived from an EMBL/GenBank/DDBJ whole genome shotgun (WGS) entry which is preliminary data.</text>
</comment>
<evidence type="ECO:0000313" key="3">
    <source>
        <dbReference type="Proteomes" id="UP000076476"/>
    </source>
</evidence>
<dbReference type="InterPro" id="IPR009620">
    <property type="entry name" value="UPF0236"/>
</dbReference>
<accession>A0A161Z8X5</accession>
<evidence type="ECO:0000313" key="2">
    <source>
        <dbReference type="EMBL" id="KZN95446.1"/>
    </source>
</evidence>
<reference evidence="2 3" key="1">
    <citation type="submission" date="2016-04" db="EMBL/GenBank/DDBJ databases">
        <title>Draft genome sequence of Aeribacillus pallidus 8m3 from petroleum reservoir.</title>
        <authorList>
            <person name="Poltaraus A.B."/>
            <person name="Nazina T.N."/>
            <person name="Tourova T.P."/>
            <person name="Malakho S.M."/>
            <person name="Korshunova A.V."/>
            <person name="Sokolova D.S."/>
        </authorList>
    </citation>
    <scope>NUCLEOTIDE SEQUENCE [LARGE SCALE GENOMIC DNA]</scope>
    <source>
        <strain evidence="2 3">8m3</strain>
    </source>
</reference>
<dbReference type="OrthoDB" id="2371514at2"/>
<proteinExistence type="inferred from homology"/>
<name>A0A161Z8X5_9BACI</name>
<dbReference type="Pfam" id="PF06782">
    <property type="entry name" value="UPF0236"/>
    <property type="match status" value="1"/>
</dbReference>
<dbReference type="RefSeq" id="WP_063388791.1">
    <property type="nucleotide sequence ID" value="NZ_LWBR01000048.1"/>
</dbReference>
<gene>
    <name evidence="2" type="ORF">AZI98_13455</name>
</gene>